<reference evidence="2" key="1">
    <citation type="submission" date="2017-04" db="EMBL/GenBank/DDBJ databases">
        <title>Population genomics of picophytoplankton unveils novel chromosome hypervariability.</title>
        <authorList>
            <consortium name="DOE Joint Genome Institute"/>
            <person name="Blanc-Mathieu R."/>
            <person name="Krasovec M."/>
            <person name="Hebrard M."/>
            <person name="Yau S."/>
            <person name="Desgranges E."/>
            <person name="Martin J."/>
            <person name="Schackwitz W."/>
            <person name="Kuo A."/>
            <person name="Salin G."/>
            <person name="Donnadieu C."/>
            <person name="Desdevises Y."/>
            <person name="Sanchez-Ferandin S."/>
            <person name="Moreau H."/>
            <person name="Rivals E."/>
            <person name="Grigoriev I.V."/>
            <person name="Grimsley N."/>
            <person name="Eyre-Walker A."/>
            <person name="Piganeau G."/>
        </authorList>
    </citation>
    <scope>NUCLEOTIDE SEQUENCE [LARGE SCALE GENOMIC DNA]</scope>
    <source>
        <strain evidence="2">RCC 1115</strain>
    </source>
</reference>
<name>A0A1Y5HZ27_OSTTA</name>
<dbReference type="Proteomes" id="UP000195557">
    <property type="component" value="Unassembled WGS sequence"/>
</dbReference>
<feature type="compositionally biased region" description="Polar residues" evidence="1">
    <location>
        <begin position="46"/>
        <end position="57"/>
    </location>
</feature>
<dbReference type="EMBL" id="KZ155840">
    <property type="protein sequence ID" value="OUS41687.1"/>
    <property type="molecule type" value="Genomic_DNA"/>
</dbReference>
<organism evidence="2">
    <name type="scientific">Ostreococcus tauri</name>
    <name type="common">Marine green alga</name>
    <dbReference type="NCBI Taxonomy" id="70448"/>
    <lineage>
        <taxon>Eukaryota</taxon>
        <taxon>Viridiplantae</taxon>
        <taxon>Chlorophyta</taxon>
        <taxon>Mamiellophyceae</taxon>
        <taxon>Mamiellales</taxon>
        <taxon>Bathycoccaceae</taxon>
        <taxon>Ostreococcus</taxon>
    </lineage>
</organism>
<feature type="compositionally biased region" description="Polar residues" evidence="1">
    <location>
        <begin position="65"/>
        <end position="77"/>
    </location>
</feature>
<feature type="region of interest" description="Disordered" evidence="1">
    <location>
        <begin position="1"/>
        <end position="83"/>
    </location>
</feature>
<gene>
    <name evidence="2" type="ORF">BE221DRAFT_65006</name>
</gene>
<evidence type="ECO:0000313" key="2">
    <source>
        <dbReference type="EMBL" id="OUS41687.1"/>
    </source>
</evidence>
<evidence type="ECO:0000256" key="1">
    <source>
        <dbReference type="SAM" id="MobiDB-lite"/>
    </source>
</evidence>
<dbReference type="AlphaFoldDB" id="A0A1Y5HZ27"/>
<feature type="compositionally biased region" description="Basic and acidic residues" evidence="1">
    <location>
        <begin position="22"/>
        <end position="31"/>
    </location>
</feature>
<accession>A0A1Y5HZ27</accession>
<sequence>MEATAADGVGDTKATASASERVAAEDSRESPSCETNVNASELEESAPTSNAFATSNAYDLGNAYSDANETTPKTKQNAAKRRASAAACAVKMAEEKKRRERMGTMLDPDVDFSSFPITLPSEVRGASTDGGRAPAAAHCRGCRRSLPMDLHFDTDKKTCRQCLSRQRLKWRKTAHKPTDA</sequence>
<protein>
    <submittedName>
        <fullName evidence="2">Uncharacterized protein</fullName>
    </submittedName>
</protein>
<proteinExistence type="predicted"/>